<protein>
    <submittedName>
        <fullName evidence="5">Helix-turn-helix transcriptional regulator</fullName>
    </submittedName>
</protein>
<evidence type="ECO:0000313" key="5">
    <source>
        <dbReference type="EMBL" id="HIS46162.1"/>
    </source>
</evidence>
<keyword evidence="3" id="KW-0804">Transcription</keyword>
<keyword evidence="1" id="KW-0805">Transcription regulation</keyword>
<dbReference type="Gene3D" id="1.10.10.60">
    <property type="entry name" value="Homeodomain-like"/>
    <property type="match status" value="2"/>
</dbReference>
<evidence type="ECO:0000256" key="3">
    <source>
        <dbReference type="ARBA" id="ARBA00023163"/>
    </source>
</evidence>
<feature type="domain" description="HTH araC/xylS-type" evidence="4">
    <location>
        <begin position="189"/>
        <end position="287"/>
    </location>
</feature>
<comment type="caution">
    <text evidence="5">The sequence shown here is derived from an EMBL/GenBank/DDBJ whole genome shotgun (WGS) entry which is preliminary data.</text>
</comment>
<dbReference type="InterPro" id="IPR018060">
    <property type="entry name" value="HTH_AraC"/>
</dbReference>
<name>A0A9D1F346_9FIRM</name>
<dbReference type="EMBL" id="DVIT01000005">
    <property type="protein sequence ID" value="HIS46162.1"/>
    <property type="molecule type" value="Genomic_DNA"/>
</dbReference>
<dbReference type="PROSITE" id="PS00041">
    <property type="entry name" value="HTH_ARAC_FAMILY_1"/>
    <property type="match status" value="1"/>
</dbReference>
<gene>
    <name evidence="5" type="ORF">IAB46_01135</name>
</gene>
<dbReference type="PROSITE" id="PS01124">
    <property type="entry name" value="HTH_ARAC_FAMILY_2"/>
    <property type="match status" value="1"/>
</dbReference>
<sequence>MEIKINDYDETRHFRALCEDHYNVSRTCEYEKNEMRHIHEGCEILFVESGSADYFIEGKKYHIEPGSILVISSQAHHFRRIHELPYQRYGLTLLPSYYKSLITDPKLLNVLKTPAPPIFEACCTHVHPQNFHEMVRLLTILENESRHPGPFQAEMERSVIIQLVVLLFRAFHYPCENEAEPHPLNARMQEIKEYIDRNFNQALDLEHLSRVFFLHPATISRSFPICCGMTLKKYINRVRICQAARLLEGTDRSIEAIGEAIGYDCVHTFIRQFKALMDISPLQYRKAYRNKNIPPGTC</sequence>
<dbReference type="InterPro" id="IPR014710">
    <property type="entry name" value="RmlC-like_jellyroll"/>
</dbReference>
<dbReference type="InterPro" id="IPR009057">
    <property type="entry name" value="Homeodomain-like_sf"/>
</dbReference>
<dbReference type="SUPFAM" id="SSF46689">
    <property type="entry name" value="Homeodomain-like"/>
    <property type="match status" value="1"/>
</dbReference>
<dbReference type="Gene3D" id="2.60.120.10">
    <property type="entry name" value="Jelly Rolls"/>
    <property type="match status" value="1"/>
</dbReference>
<accession>A0A9D1F346</accession>
<dbReference type="SMART" id="SM00342">
    <property type="entry name" value="HTH_ARAC"/>
    <property type="match status" value="1"/>
</dbReference>
<dbReference type="AlphaFoldDB" id="A0A9D1F346"/>
<dbReference type="SUPFAM" id="SSF51215">
    <property type="entry name" value="Regulatory protein AraC"/>
    <property type="match status" value="1"/>
</dbReference>
<dbReference type="PANTHER" id="PTHR43280:SF28">
    <property type="entry name" value="HTH-TYPE TRANSCRIPTIONAL ACTIVATOR RHAS"/>
    <property type="match status" value="1"/>
</dbReference>
<dbReference type="PANTHER" id="PTHR43280">
    <property type="entry name" value="ARAC-FAMILY TRANSCRIPTIONAL REGULATOR"/>
    <property type="match status" value="1"/>
</dbReference>
<dbReference type="Proteomes" id="UP000823927">
    <property type="component" value="Unassembled WGS sequence"/>
</dbReference>
<dbReference type="InterPro" id="IPR003313">
    <property type="entry name" value="AraC-bd"/>
</dbReference>
<organism evidence="5 6">
    <name type="scientific">Candidatus Scybalocola faecigallinarum</name>
    <dbReference type="NCBI Taxonomy" id="2840941"/>
    <lineage>
        <taxon>Bacteria</taxon>
        <taxon>Bacillati</taxon>
        <taxon>Bacillota</taxon>
        <taxon>Clostridia</taxon>
        <taxon>Lachnospirales</taxon>
        <taxon>Lachnospiraceae</taxon>
        <taxon>Lachnospiraceae incertae sedis</taxon>
        <taxon>Candidatus Scybalocola (ex Gilroy et al. 2021)</taxon>
    </lineage>
</organism>
<evidence type="ECO:0000256" key="1">
    <source>
        <dbReference type="ARBA" id="ARBA00023015"/>
    </source>
</evidence>
<evidence type="ECO:0000256" key="2">
    <source>
        <dbReference type="ARBA" id="ARBA00023125"/>
    </source>
</evidence>
<dbReference type="GO" id="GO:0003700">
    <property type="term" value="F:DNA-binding transcription factor activity"/>
    <property type="evidence" value="ECO:0007669"/>
    <property type="project" value="InterPro"/>
</dbReference>
<reference evidence="5" key="2">
    <citation type="journal article" date="2021" name="PeerJ">
        <title>Extensive microbial diversity within the chicken gut microbiome revealed by metagenomics and culture.</title>
        <authorList>
            <person name="Gilroy R."/>
            <person name="Ravi A."/>
            <person name="Getino M."/>
            <person name="Pursley I."/>
            <person name="Horton D.L."/>
            <person name="Alikhan N.F."/>
            <person name="Baker D."/>
            <person name="Gharbi K."/>
            <person name="Hall N."/>
            <person name="Watson M."/>
            <person name="Adriaenssens E.M."/>
            <person name="Foster-Nyarko E."/>
            <person name="Jarju S."/>
            <person name="Secka A."/>
            <person name="Antonio M."/>
            <person name="Oren A."/>
            <person name="Chaudhuri R.R."/>
            <person name="La Ragione R."/>
            <person name="Hildebrand F."/>
            <person name="Pallen M.J."/>
        </authorList>
    </citation>
    <scope>NUCLEOTIDE SEQUENCE</scope>
    <source>
        <strain evidence="5">CHK178-757</strain>
    </source>
</reference>
<dbReference type="InterPro" id="IPR018062">
    <property type="entry name" value="HTH_AraC-typ_CS"/>
</dbReference>
<dbReference type="Pfam" id="PF02311">
    <property type="entry name" value="AraC_binding"/>
    <property type="match status" value="1"/>
</dbReference>
<evidence type="ECO:0000259" key="4">
    <source>
        <dbReference type="PROSITE" id="PS01124"/>
    </source>
</evidence>
<keyword evidence="2" id="KW-0238">DNA-binding</keyword>
<dbReference type="GO" id="GO:0043565">
    <property type="term" value="F:sequence-specific DNA binding"/>
    <property type="evidence" value="ECO:0007669"/>
    <property type="project" value="InterPro"/>
</dbReference>
<evidence type="ECO:0000313" key="6">
    <source>
        <dbReference type="Proteomes" id="UP000823927"/>
    </source>
</evidence>
<reference evidence="5" key="1">
    <citation type="submission" date="2020-10" db="EMBL/GenBank/DDBJ databases">
        <authorList>
            <person name="Gilroy R."/>
        </authorList>
    </citation>
    <scope>NUCLEOTIDE SEQUENCE</scope>
    <source>
        <strain evidence="5">CHK178-757</strain>
    </source>
</reference>
<proteinExistence type="predicted"/>
<dbReference type="InterPro" id="IPR037923">
    <property type="entry name" value="HTH-like"/>
</dbReference>
<dbReference type="Pfam" id="PF12833">
    <property type="entry name" value="HTH_18"/>
    <property type="match status" value="1"/>
</dbReference>